<name>A0A1C3S6D6_9CAUD</name>
<evidence type="ECO:0000313" key="2">
    <source>
        <dbReference type="Proteomes" id="UP000279386"/>
    </source>
</evidence>
<gene>
    <name evidence="1" type="ORF">PSLUR01_00228</name>
</gene>
<evidence type="ECO:0000313" key="1">
    <source>
        <dbReference type="EMBL" id="SCA80205.1"/>
    </source>
</evidence>
<dbReference type="EMBL" id="LT603033">
    <property type="protein sequence ID" value="SCA80205.1"/>
    <property type="molecule type" value="Genomic_DNA"/>
</dbReference>
<accession>A0A1C3S6D6</accession>
<sequence length="72" mass="8368">MQMINLSKDEFYVILAKTYPARKAVYDSHIIEPSKKLILVNEIKMLSVLGTNYQENAVLMLIDALQREVKRK</sequence>
<protein>
    <submittedName>
        <fullName evidence="1">Uncharacterized protein</fullName>
    </submittedName>
</protein>
<reference evidence="1 2" key="1">
    <citation type="submission" date="2016-07" db="EMBL/GenBank/DDBJ databases">
        <authorList>
            <person name="Millard A."/>
        </authorList>
    </citation>
    <scope>NUCLEOTIDE SEQUENCE [LARGE SCALE GENOMIC DNA]</scope>
</reference>
<proteinExistence type="predicted"/>
<dbReference type="Proteomes" id="UP000279386">
    <property type="component" value="Segment"/>
</dbReference>
<organism evidence="1 2">
    <name type="scientific">Escherichia phage vB_Eco_slurp01</name>
    <dbReference type="NCBI Taxonomy" id="1874688"/>
    <lineage>
        <taxon>Viruses</taxon>
        <taxon>Duplodnaviria</taxon>
        <taxon>Heunggongvirae</taxon>
        <taxon>Uroviricota</taxon>
        <taxon>Caudoviricetes</taxon>
        <taxon>Asteriusvirus</taxon>
        <taxon>Asteriusvirus PBECO4</taxon>
    </lineage>
</organism>